<evidence type="ECO:0000256" key="4">
    <source>
        <dbReference type="ARBA" id="ARBA00022475"/>
    </source>
</evidence>
<dbReference type="OrthoDB" id="9803416at2"/>
<reference evidence="11" key="1">
    <citation type="submission" date="2016-11" db="EMBL/GenBank/DDBJ databases">
        <authorList>
            <person name="Varghese N."/>
            <person name="Submissions S."/>
        </authorList>
    </citation>
    <scope>NUCLEOTIDE SEQUENCE [LARGE SCALE GENOMIC DNA]</scope>
    <source>
        <strain evidence="11">DSM 17539</strain>
    </source>
</reference>
<evidence type="ECO:0000256" key="5">
    <source>
        <dbReference type="ARBA" id="ARBA00022692"/>
    </source>
</evidence>
<dbReference type="GO" id="GO:0050897">
    <property type="term" value="F:cobalt ion binding"/>
    <property type="evidence" value="ECO:0007669"/>
    <property type="project" value="TreeGrafter"/>
</dbReference>
<dbReference type="NCBIfam" id="TIGR00383">
    <property type="entry name" value="corA"/>
    <property type="match status" value="1"/>
</dbReference>
<keyword evidence="8" id="KW-0460">Magnesium</keyword>
<dbReference type="GO" id="GO:0000287">
    <property type="term" value="F:magnesium ion binding"/>
    <property type="evidence" value="ECO:0007669"/>
    <property type="project" value="TreeGrafter"/>
</dbReference>
<evidence type="ECO:0000313" key="10">
    <source>
        <dbReference type="EMBL" id="SHF08532.1"/>
    </source>
</evidence>
<keyword evidence="5 8" id="KW-0812">Transmembrane</keyword>
<evidence type="ECO:0000256" key="7">
    <source>
        <dbReference type="ARBA" id="ARBA00023136"/>
    </source>
</evidence>
<dbReference type="PANTHER" id="PTHR46494:SF1">
    <property type="entry name" value="CORA FAMILY METAL ION TRANSPORTER (EUROFUNG)"/>
    <property type="match status" value="1"/>
</dbReference>
<comment type="function">
    <text evidence="8">Mediates influx of magnesium ions.</text>
</comment>
<dbReference type="FunFam" id="1.20.58.340:FF:000012">
    <property type="entry name" value="Magnesium transport protein CorA"/>
    <property type="match status" value="1"/>
</dbReference>
<accession>A0A1M4YSS3</accession>
<evidence type="ECO:0000256" key="1">
    <source>
        <dbReference type="ARBA" id="ARBA00004651"/>
    </source>
</evidence>
<gene>
    <name evidence="8" type="primary">corA</name>
    <name evidence="10" type="ORF">SAMN03080594_102550</name>
</gene>
<feature type="transmembrane region" description="Helical" evidence="8">
    <location>
        <begin position="339"/>
        <end position="358"/>
    </location>
</feature>
<comment type="subcellular location">
    <subcellularLocation>
        <location evidence="1">Cell membrane</location>
        <topology evidence="1">Multi-pass membrane protein</topology>
    </subcellularLocation>
    <subcellularLocation>
        <location evidence="8">Membrane</location>
        <topology evidence="8">Multi-pass membrane protein</topology>
    </subcellularLocation>
</comment>
<dbReference type="Pfam" id="PF01544">
    <property type="entry name" value="CorA"/>
    <property type="match status" value="1"/>
</dbReference>
<dbReference type="Gene3D" id="3.30.460.20">
    <property type="entry name" value="CorA soluble domain-like"/>
    <property type="match status" value="1"/>
</dbReference>
<proteinExistence type="inferred from homology"/>
<evidence type="ECO:0000256" key="6">
    <source>
        <dbReference type="ARBA" id="ARBA00022989"/>
    </source>
</evidence>
<dbReference type="InterPro" id="IPR045863">
    <property type="entry name" value="CorA_TM1_TM2"/>
</dbReference>
<comment type="similarity">
    <text evidence="2 8">Belongs to the CorA metal ion transporter (MIT) (TC 1.A.35) family.</text>
</comment>
<evidence type="ECO:0000256" key="9">
    <source>
        <dbReference type="SAM" id="MobiDB-lite"/>
    </source>
</evidence>
<dbReference type="InterPro" id="IPR002523">
    <property type="entry name" value="MgTranspt_CorA/ZnTranspt_ZntB"/>
</dbReference>
<dbReference type="CDD" id="cd12828">
    <property type="entry name" value="TmCorA-like_1"/>
    <property type="match status" value="1"/>
</dbReference>
<keyword evidence="6 8" id="KW-1133">Transmembrane helix</keyword>
<dbReference type="SUPFAM" id="SSF143865">
    <property type="entry name" value="CorA soluble domain-like"/>
    <property type="match status" value="1"/>
</dbReference>
<feature type="transmembrane region" description="Helical" evidence="8">
    <location>
        <begin position="306"/>
        <end position="327"/>
    </location>
</feature>
<feature type="compositionally biased region" description="Basic residues" evidence="9">
    <location>
        <begin position="1"/>
        <end position="18"/>
    </location>
</feature>
<dbReference type="InterPro" id="IPR004488">
    <property type="entry name" value="Mg/Co-transport_prot_CorA"/>
</dbReference>
<keyword evidence="8" id="KW-0406">Ion transport</keyword>
<keyword evidence="11" id="KW-1185">Reference proteome</keyword>
<evidence type="ECO:0000256" key="2">
    <source>
        <dbReference type="ARBA" id="ARBA00009765"/>
    </source>
</evidence>
<keyword evidence="4 8" id="KW-1003">Cell membrane</keyword>
<dbReference type="GO" id="GO:0005886">
    <property type="term" value="C:plasma membrane"/>
    <property type="evidence" value="ECO:0007669"/>
    <property type="project" value="UniProtKB-SubCell"/>
</dbReference>
<evidence type="ECO:0000256" key="3">
    <source>
        <dbReference type="ARBA" id="ARBA00022448"/>
    </source>
</evidence>
<keyword evidence="7 8" id="KW-0472">Membrane</keyword>
<evidence type="ECO:0000256" key="8">
    <source>
        <dbReference type="RuleBase" id="RU362010"/>
    </source>
</evidence>
<feature type="region of interest" description="Disordered" evidence="9">
    <location>
        <begin position="1"/>
        <end position="25"/>
    </location>
</feature>
<evidence type="ECO:0000313" key="11">
    <source>
        <dbReference type="Proteomes" id="UP000184406"/>
    </source>
</evidence>
<dbReference type="Proteomes" id="UP000184406">
    <property type="component" value="Unassembled WGS sequence"/>
</dbReference>
<dbReference type="EMBL" id="FQUX01000002">
    <property type="protein sequence ID" value="SHF08532.1"/>
    <property type="molecule type" value="Genomic_DNA"/>
</dbReference>
<dbReference type="InterPro" id="IPR045861">
    <property type="entry name" value="CorA_cytoplasmic_dom"/>
</dbReference>
<keyword evidence="3 8" id="KW-0813">Transport</keyword>
<dbReference type="PANTHER" id="PTHR46494">
    <property type="entry name" value="CORA FAMILY METAL ION TRANSPORTER (EUROFUNG)"/>
    <property type="match status" value="1"/>
</dbReference>
<dbReference type="Gene3D" id="1.20.58.340">
    <property type="entry name" value="Magnesium transport protein CorA, transmembrane region"/>
    <property type="match status" value="2"/>
</dbReference>
<dbReference type="GO" id="GO:0015087">
    <property type="term" value="F:cobalt ion transmembrane transporter activity"/>
    <property type="evidence" value="ECO:0007669"/>
    <property type="project" value="UniProtKB-UniRule"/>
</dbReference>
<dbReference type="AlphaFoldDB" id="A0A1M4YSS3"/>
<sequence length="364" mass="42338">MSKKKTTHKKASTRHIKTGKSPGTVTYLGSREGAKSVVNIMEYNQQDIHESTIDVYAPSNFNKIIDHIKTPSISWINIIGISDEKFIENLGNAFALNPLSTEDAVNTHQRPKIDEYDNYIFGTFKMLYLDENNVLVAEHVAIVLMENMVLVLQEMPDDVFKSVRERARTKTGRIRTKKADYLFFTLLDAIIDNYFVVLENVNHKIDLLEEEVYDNPRPETAHAIQELKKEILKIRRFIYPVKELINKLIDSEHVLISDDTKIFLRDTMDHCTEINDSLNILREMSMSLMEMYMSNISNKMNEVMKVLTIMATIFIPLTFIVGVYGMNFQYIPELQYHNGYFYVWGLMIAIFIGLLFYFKKKGWL</sequence>
<name>A0A1M4YSS3_9FLAO</name>
<dbReference type="RefSeq" id="WP_072861367.1">
    <property type="nucleotide sequence ID" value="NZ_FQUX01000002.1"/>
</dbReference>
<dbReference type="GO" id="GO:0015095">
    <property type="term" value="F:magnesium ion transmembrane transporter activity"/>
    <property type="evidence" value="ECO:0007669"/>
    <property type="project" value="UniProtKB-UniRule"/>
</dbReference>
<protein>
    <recommendedName>
        <fullName evidence="8">Magnesium transport protein CorA</fullName>
    </recommendedName>
</protein>
<dbReference type="SUPFAM" id="SSF144083">
    <property type="entry name" value="Magnesium transport protein CorA, transmembrane region"/>
    <property type="match status" value="1"/>
</dbReference>
<organism evidence="10 11">
    <name type="scientific">Arenibacter palladensis</name>
    <dbReference type="NCBI Taxonomy" id="237373"/>
    <lineage>
        <taxon>Bacteria</taxon>
        <taxon>Pseudomonadati</taxon>
        <taxon>Bacteroidota</taxon>
        <taxon>Flavobacteriia</taxon>
        <taxon>Flavobacteriales</taxon>
        <taxon>Flavobacteriaceae</taxon>
        <taxon>Arenibacter</taxon>
    </lineage>
</organism>